<dbReference type="GO" id="GO:0016779">
    <property type="term" value="F:nucleotidyltransferase activity"/>
    <property type="evidence" value="ECO:0007669"/>
    <property type="project" value="UniProtKB-KW"/>
</dbReference>
<keyword evidence="10" id="KW-1185">Reference proteome</keyword>
<feature type="compositionally biased region" description="Basic and acidic residues" evidence="6">
    <location>
        <begin position="305"/>
        <end position="321"/>
    </location>
</feature>
<keyword evidence="5" id="KW-0862">Zinc</keyword>
<dbReference type="GO" id="GO:0008270">
    <property type="term" value="F:zinc ion binding"/>
    <property type="evidence" value="ECO:0007669"/>
    <property type="project" value="UniProtKB-KW"/>
</dbReference>
<dbReference type="SMART" id="SM00343">
    <property type="entry name" value="ZnF_C2HC"/>
    <property type="match status" value="1"/>
</dbReference>
<feature type="domain" description="Integrase catalytic" evidence="8">
    <location>
        <begin position="1293"/>
        <end position="1456"/>
    </location>
</feature>
<dbReference type="SUPFAM" id="SSF56672">
    <property type="entry name" value="DNA/RNA polymerases"/>
    <property type="match status" value="1"/>
</dbReference>
<feature type="domain" description="CCHC-type" evidence="7">
    <location>
        <begin position="277"/>
        <end position="291"/>
    </location>
</feature>
<keyword evidence="1" id="KW-0808">Transferase</keyword>
<evidence type="ECO:0000259" key="7">
    <source>
        <dbReference type="PROSITE" id="PS50158"/>
    </source>
</evidence>
<dbReference type="InterPro" id="IPR043502">
    <property type="entry name" value="DNA/RNA_pol_sf"/>
</dbReference>
<keyword evidence="3" id="KW-0540">Nuclease</keyword>
<dbReference type="PANTHER" id="PTHR37984:SF5">
    <property type="entry name" value="PROTEIN NYNRIN-LIKE"/>
    <property type="match status" value="1"/>
</dbReference>
<dbReference type="InterPro" id="IPR021109">
    <property type="entry name" value="Peptidase_aspartic_dom_sf"/>
</dbReference>
<dbReference type="SUPFAM" id="SSF57756">
    <property type="entry name" value="Retrovirus zinc finger-like domains"/>
    <property type="match status" value="1"/>
</dbReference>
<keyword evidence="2" id="KW-0548">Nucleotidyltransferase</keyword>
<evidence type="ECO:0000259" key="8">
    <source>
        <dbReference type="PROSITE" id="PS50994"/>
    </source>
</evidence>
<dbReference type="Gene3D" id="4.10.60.10">
    <property type="entry name" value="Zinc finger, CCHC-type"/>
    <property type="match status" value="1"/>
</dbReference>
<dbReference type="PROSITE" id="PS50158">
    <property type="entry name" value="ZF_CCHC"/>
    <property type="match status" value="1"/>
</dbReference>
<dbReference type="InParanoid" id="C5LI53"/>
<evidence type="ECO:0000256" key="6">
    <source>
        <dbReference type="SAM" id="MobiDB-lite"/>
    </source>
</evidence>
<dbReference type="InterPro" id="IPR001584">
    <property type="entry name" value="Integrase_cat-core"/>
</dbReference>
<dbReference type="GO" id="GO:0003676">
    <property type="term" value="F:nucleic acid binding"/>
    <property type="evidence" value="ECO:0007669"/>
    <property type="project" value="InterPro"/>
</dbReference>
<keyword evidence="4" id="KW-0255">Endonuclease</keyword>
<feature type="compositionally biased region" description="Low complexity" evidence="6">
    <location>
        <begin position="239"/>
        <end position="249"/>
    </location>
</feature>
<dbReference type="Pfam" id="PF00665">
    <property type="entry name" value="rve"/>
    <property type="match status" value="1"/>
</dbReference>
<feature type="compositionally biased region" description="Polar residues" evidence="6">
    <location>
        <begin position="250"/>
        <end position="260"/>
    </location>
</feature>
<evidence type="ECO:0000256" key="4">
    <source>
        <dbReference type="ARBA" id="ARBA00022759"/>
    </source>
</evidence>
<keyword evidence="4" id="KW-0378">Hydrolase</keyword>
<evidence type="ECO:0000256" key="2">
    <source>
        <dbReference type="ARBA" id="ARBA00022695"/>
    </source>
</evidence>
<dbReference type="InterPro" id="IPR012337">
    <property type="entry name" value="RNaseH-like_sf"/>
</dbReference>
<feature type="region of interest" description="Disordered" evidence="6">
    <location>
        <begin position="201"/>
        <end position="321"/>
    </location>
</feature>
<feature type="compositionally biased region" description="Polar residues" evidence="6">
    <location>
        <begin position="520"/>
        <end position="531"/>
    </location>
</feature>
<dbReference type="OrthoDB" id="414258at2759"/>
<evidence type="ECO:0000256" key="1">
    <source>
        <dbReference type="ARBA" id="ARBA00022679"/>
    </source>
</evidence>
<gene>
    <name evidence="9" type="ORF">Pmar_PMAR026265</name>
</gene>
<evidence type="ECO:0000313" key="9">
    <source>
        <dbReference type="EMBL" id="EER03588.1"/>
    </source>
</evidence>
<keyword evidence="5" id="KW-0479">Metal-binding</keyword>
<organism evidence="10">
    <name type="scientific">Perkinsus marinus (strain ATCC 50983 / TXsc)</name>
    <dbReference type="NCBI Taxonomy" id="423536"/>
    <lineage>
        <taxon>Eukaryota</taxon>
        <taxon>Sar</taxon>
        <taxon>Alveolata</taxon>
        <taxon>Perkinsozoa</taxon>
        <taxon>Perkinsea</taxon>
        <taxon>Perkinsida</taxon>
        <taxon>Perkinsidae</taxon>
        <taxon>Perkinsus</taxon>
    </lineage>
</organism>
<accession>C5LI53</accession>
<dbReference type="EMBL" id="GG682187">
    <property type="protein sequence ID" value="EER03588.1"/>
    <property type="molecule type" value="Genomic_DNA"/>
</dbReference>
<reference evidence="9 10" key="1">
    <citation type="submission" date="2008-07" db="EMBL/GenBank/DDBJ databases">
        <authorList>
            <person name="El-Sayed N."/>
            <person name="Caler E."/>
            <person name="Inman J."/>
            <person name="Amedeo P."/>
            <person name="Hass B."/>
            <person name="Wortman J."/>
        </authorList>
    </citation>
    <scope>NUCLEOTIDE SEQUENCE [LARGE SCALE GENOMIC DNA]</scope>
    <source>
        <strain evidence="10">ATCC 50983 / TXsc</strain>
    </source>
</reference>
<dbReference type="InterPro" id="IPR050951">
    <property type="entry name" value="Retrovirus_Pol_polyprotein"/>
</dbReference>
<feature type="region of interest" description="Disordered" evidence="6">
    <location>
        <begin position="505"/>
        <end position="540"/>
    </location>
</feature>
<sequence>MANWNEQIWLKIRSTAHLAHLAAPMFIMWLTHIVPLTVSRRIQERCLENLTDLTAWRDISIPEPGNSAGEQLMGTLVGSWLKKCNEVLTAVVSRIDADLRVSDKSELLRRWCNVYPKDGESWSEFVSKEKSFHSQLEQFSDGSWEIRRDKLIRALKAYPFFNNDLAKLQYFPKLRESKSSSAFFDHLSVLEKDHYPRDIDDLLGLPLDRQSKKGGSSRRGQEGVKPSTPSSTLAGGGANTTQATTANGQSSTPTPTNTSKGAMPQAGLSSTGPKGPCRNCGKTGHWAKSCKAPWKKSNPKVSEGSGKESTTKLDQKAEEKKEVSYALAEGAAKPHPGWTTTTVEVLNHDSGTTKLKAALDTCSSVNLCSQKAIEDLRSSTIDLGVNSITVKSLGGCTKLDRMAVIQVIANNKTVDGRFYILPDRLVPGQQFDILLGKSTLHQLGYRLVNVNDDVIQDSDALPRSPHLSAELNCAPDEDLVSYYLWAEGIIDKYDFFKERPFGGPIEEDLSKNDDNDESSPVESTWTSQVDPNPSVVEKTRSGSLDSFIKYSVPVPKVKPGDDDIDVMVQRGVDYMIRHLKDWVPAKGNKWYRCRIRPVTSPDEKETDCPKQTHCFEFDWISGHPQTVEPRPSHTHDYSGALLEPLSSESKAAFHKELQTYIKRGWWQERSREDRSPYGEIVVFPVSQENHPGHKIRPCADCRRRNFFFPAAGYYNLSLSDNITAILASDLKCLRVKDISKAFYRLHLPRERELHLCSSGLSFRSSRVVFGVRFGPLALACFTDHFTSAVYTALTGVDPPETLTPEERCRYIDGLLMLCYYDDFILGGKDPRLLETVSTLMDRIGERFGVTFPNEKAATLGPTDSEIPSKHLGLLWYFKDGRLCAACPEVPQEEHDAELNKVLTKRRLFKICGLYTDPLGVHAERSLITNEIRRWCGVFGEAKDRKSWDIPLPLTERDTYTIKNLLSKVRELSSVCEHPSWGDCASVVVHADAAEESFGWTIGTENGHIISEKSQRFPSGLRWHTNRREMFALIDALKKALRIVELGAAVSRVLLHSDNMSAVRWCETHIAKLRGFDKLALRRLLGQFGEAEGILTARGVEVHTLHIPGSSNIRADFLSRYPSTLTLPTPIGHDKPAVFLLNEDSEDVEGDSMLTTDFIQCCARTLINDSTKWRGLELRRLVTIPEDQRKLNELNASDLYFHSFDGNLYFNDVEYGGRLYVPFEKDVPWEDRLRTKILGKTHWHHTPLKFIIGRLQEQVWWPSLKSDVKGFMMKCWICRREAIRLLPLGGQRPHSVSPRFQRVVIDFLGPFQGVVVENWDSPSILVAVDATTSWLELYLVGDQTANSTIKCLVQWSLRFGPPLQILSDQDPAYTSRVMKGVLAAFNITSQTSGGHHAQAQGAAEQCVHVVKMGIRKLCSHIPIGMALRNIAWVARIHNTTALYDETITPEELVYGGKTRDCVQALLEADQPTPDIGDAARFLSDLRQDVSALERYWRRAILEHRVGNLVDRPRRSERVEVDDSVFRVIVDGLKKRRVGGPFTVSDINEAGTMATIEGPHGSKEVPTWQLFKAPPTSLARLYGDFDVPEMQEARERSEDELSPGDLIVFRSVFNDEDDDGTIGIDFGKFLSRDGDNLYVQRLFVDDKGCWHDRRGQDDEDIYEVEIRTSDVLCSGPDVKLTQAGRPTKKLKDLLGTLGVSGI</sequence>
<proteinExistence type="predicted"/>
<dbReference type="InterPro" id="IPR036397">
    <property type="entry name" value="RNaseH_sf"/>
</dbReference>
<dbReference type="PANTHER" id="PTHR37984">
    <property type="entry name" value="PROTEIN CBG26694"/>
    <property type="match status" value="1"/>
</dbReference>
<dbReference type="RefSeq" id="XP_002771772.1">
    <property type="nucleotide sequence ID" value="XM_002771726.1"/>
</dbReference>
<dbReference type="Gene3D" id="2.40.70.10">
    <property type="entry name" value="Acid Proteases"/>
    <property type="match status" value="1"/>
</dbReference>
<dbReference type="GeneID" id="9047944"/>
<evidence type="ECO:0000256" key="3">
    <source>
        <dbReference type="ARBA" id="ARBA00022722"/>
    </source>
</evidence>
<evidence type="ECO:0000313" key="10">
    <source>
        <dbReference type="Proteomes" id="UP000007800"/>
    </source>
</evidence>
<dbReference type="Pfam" id="PF00098">
    <property type="entry name" value="zf-CCHC"/>
    <property type="match status" value="1"/>
</dbReference>
<dbReference type="InterPro" id="IPR036875">
    <property type="entry name" value="Znf_CCHC_sf"/>
</dbReference>
<dbReference type="PROSITE" id="PS50994">
    <property type="entry name" value="INTEGRASE"/>
    <property type="match status" value="1"/>
</dbReference>
<dbReference type="Gene3D" id="1.10.340.70">
    <property type="match status" value="1"/>
</dbReference>
<keyword evidence="5" id="KW-0863">Zinc-finger</keyword>
<dbReference type="Gene3D" id="3.30.420.10">
    <property type="entry name" value="Ribonuclease H-like superfamily/Ribonuclease H"/>
    <property type="match status" value="2"/>
</dbReference>
<dbReference type="Proteomes" id="UP000007800">
    <property type="component" value="Unassembled WGS sequence"/>
</dbReference>
<dbReference type="InterPro" id="IPR001878">
    <property type="entry name" value="Znf_CCHC"/>
</dbReference>
<evidence type="ECO:0000256" key="5">
    <source>
        <dbReference type="PROSITE-ProRule" id="PRU00047"/>
    </source>
</evidence>
<protein>
    <submittedName>
        <fullName evidence="9">Gag/pol/env polyprotein, putative</fullName>
    </submittedName>
</protein>
<dbReference type="CDD" id="cd09275">
    <property type="entry name" value="RNase_HI_RT_DIRS1"/>
    <property type="match status" value="1"/>
</dbReference>
<dbReference type="GO" id="GO:0015074">
    <property type="term" value="P:DNA integration"/>
    <property type="evidence" value="ECO:0007669"/>
    <property type="project" value="InterPro"/>
</dbReference>
<name>C5LI53_PERM5</name>
<dbReference type="GO" id="GO:0004519">
    <property type="term" value="F:endonuclease activity"/>
    <property type="evidence" value="ECO:0007669"/>
    <property type="project" value="UniProtKB-KW"/>
</dbReference>
<dbReference type="SUPFAM" id="SSF53098">
    <property type="entry name" value="Ribonuclease H-like"/>
    <property type="match status" value="1"/>
</dbReference>